<proteinExistence type="predicted"/>
<dbReference type="SMART" id="SM00255">
    <property type="entry name" value="TIR"/>
    <property type="match status" value="1"/>
</dbReference>
<accession>A0A2W4T287</accession>
<dbReference type="Proteomes" id="UP000249396">
    <property type="component" value="Unassembled WGS sequence"/>
</dbReference>
<evidence type="ECO:0000313" key="3">
    <source>
        <dbReference type="Proteomes" id="UP000249396"/>
    </source>
</evidence>
<evidence type="ECO:0000259" key="1">
    <source>
        <dbReference type="PROSITE" id="PS50104"/>
    </source>
</evidence>
<dbReference type="Gene3D" id="3.40.50.10140">
    <property type="entry name" value="Toll/interleukin-1 receptor homology (TIR) domain"/>
    <property type="match status" value="1"/>
</dbReference>
<dbReference type="PROSITE" id="PS50104">
    <property type="entry name" value="TIR"/>
    <property type="match status" value="1"/>
</dbReference>
<organism evidence="2 3">
    <name type="scientific">Candidatus Methylumidiphilus alinenensis</name>
    <dbReference type="NCBI Taxonomy" id="2202197"/>
    <lineage>
        <taxon>Bacteria</taxon>
        <taxon>Pseudomonadati</taxon>
        <taxon>Pseudomonadota</taxon>
        <taxon>Gammaproteobacteria</taxon>
        <taxon>Methylococcales</taxon>
        <taxon>Candidatus Methylumidiphilus</taxon>
    </lineage>
</organism>
<dbReference type="Pfam" id="PF13676">
    <property type="entry name" value="TIR_2"/>
    <property type="match status" value="1"/>
</dbReference>
<dbReference type="GO" id="GO:0007165">
    <property type="term" value="P:signal transduction"/>
    <property type="evidence" value="ECO:0007669"/>
    <property type="project" value="InterPro"/>
</dbReference>
<reference evidence="2 3" key="1">
    <citation type="journal article" date="2018" name="Aquat. Microb. Ecol.">
        <title>Gammaproteobacterial methanotrophs dominate.</title>
        <authorList>
            <person name="Rissanen A.J."/>
            <person name="Saarenheimo J."/>
            <person name="Tiirola M."/>
            <person name="Peura S."/>
            <person name="Aalto S.L."/>
            <person name="Karvinen A."/>
            <person name="Nykanen H."/>
        </authorList>
    </citation>
    <scope>NUCLEOTIDE SEQUENCE [LARGE SCALE GENOMIC DNA]</scope>
    <source>
        <strain evidence="2">AMbin10</strain>
    </source>
</reference>
<dbReference type="InterPro" id="IPR035897">
    <property type="entry name" value="Toll_tir_struct_dom_sf"/>
</dbReference>
<dbReference type="AlphaFoldDB" id="A0A2W4T287"/>
<comment type="caution">
    <text evidence="2">The sequence shown here is derived from an EMBL/GenBank/DDBJ whole genome shotgun (WGS) entry which is preliminary data.</text>
</comment>
<dbReference type="EMBL" id="QJPH01000267">
    <property type="protein sequence ID" value="PZN81550.1"/>
    <property type="molecule type" value="Genomic_DNA"/>
</dbReference>
<name>A0A2W4T287_9GAMM</name>
<gene>
    <name evidence="2" type="ORF">DM484_08310</name>
</gene>
<dbReference type="InterPro" id="IPR000157">
    <property type="entry name" value="TIR_dom"/>
</dbReference>
<feature type="domain" description="TIR" evidence="1">
    <location>
        <begin position="2"/>
        <end position="151"/>
    </location>
</feature>
<dbReference type="SUPFAM" id="SSF52200">
    <property type="entry name" value="Toll/Interleukin receptor TIR domain"/>
    <property type="match status" value="1"/>
</dbReference>
<evidence type="ECO:0000313" key="2">
    <source>
        <dbReference type="EMBL" id="PZN81550.1"/>
    </source>
</evidence>
<protein>
    <recommendedName>
        <fullName evidence="1">TIR domain-containing protein</fullName>
    </recommendedName>
</protein>
<sequence length="413" mass="47199">MKIPKVFISHSTKTDQNLSLLNKVCDALGQKDNNIGFDVLVDRRTIQPGDPWHAYINEWMHECDAVVVLLSDAAMQSCWVQSEATVMSVRRRNESNFRLIVVPLEHVTDQTVKEHPFFGHVARLNDFQFLLDWRDEQELIGKLTHALQDVCPQPSPFETLVKKIRETLGDIDDGVLETALYRFQCGDLPTPWPKRCRVDMLVRAIFREPRHALYNFRLLLEELAHVIGRDKANTLLDILKGIWVQAEAAANLIEARKRNVPVAINCTELESFTGWCYARRAWPFPQLIRPISAGASRNFDQIKSVILSEAGKTIDSKRAEQRLRQISDPILLMFPPPEPDDIQNATAAFPDKLLLDEIRQAYPNVTILLATGHEIPDTLQHVMPLRPPLTGGEEGTQYGYYLDSIDYIEKQMR</sequence>